<reference evidence="1" key="1">
    <citation type="submission" date="2020-03" db="EMBL/GenBank/DDBJ databases">
        <authorList>
            <person name="He L."/>
        </authorList>
    </citation>
    <scope>NUCLEOTIDE SEQUENCE</scope>
    <source>
        <strain evidence="1">CkLH20</strain>
    </source>
</reference>
<comment type="caution">
    <text evidence="1">The sequence shown here is derived from an EMBL/GenBank/DDBJ whole genome shotgun (WGS) entry which is preliminary data.</text>
</comment>
<dbReference type="Proteomes" id="UP000781932">
    <property type="component" value="Unassembled WGS sequence"/>
</dbReference>
<name>A0A9P6I3S9_9PEZI</name>
<dbReference type="RefSeq" id="XP_038744776.1">
    <property type="nucleotide sequence ID" value="XM_038889852.1"/>
</dbReference>
<evidence type="ECO:0000313" key="2">
    <source>
        <dbReference type="Proteomes" id="UP000781932"/>
    </source>
</evidence>
<organism evidence="1 2">
    <name type="scientific">Colletotrichum karsti</name>
    <dbReference type="NCBI Taxonomy" id="1095194"/>
    <lineage>
        <taxon>Eukaryota</taxon>
        <taxon>Fungi</taxon>
        <taxon>Dikarya</taxon>
        <taxon>Ascomycota</taxon>
        <taxon>Pezizomycotina</taxon>
        <taxon>Sordariomycetes</taxon>
        <taxon>Hypocreomycetidae</taxon>
        <taxon>Glomerellales</taxon>
        <taxon>Glomerellaceae</taxon>
        <taxon>Colletotrichum</taxon>
        <taxon>Colletotrichum boninense species complex</taxon>
    </lineage>
</organism>
<gene>
    <name evidence="1" type="ORF">CkaCkLH20_07135</name>
</gene>
<dbReference type="GeneID" id="62162926"/>
<sequence length="206" mass="23557">MADEDDHGRSKRQRLNLPSFIQFTERRHQSNRVMLSWRVLKDSTNFVRLELMDRARNQYKHLEQSQLKGRLPKKSFYAGIDSTNINPVFIRTKTTACVVSDLENNYSGGMTKTSDSFHKGVALGLVVPTCDMLCTGQITFLKIQTLNHKVAERHGVNFEFAASHSVAEYLTDQDDDFVLGRPFSVFVKDRYAVPDYAAFDNTKPDN</sequence>
<dbReference type="AlphaFoldDB" id="A0A9P6I3S9"/>
<keyword evidence="2" id="KW-1185">Reference proteome</keyword>
<evidence type="ECO:0000313" key="1">
    <source>
        <dbReference type="EMBL" id="KAF9875315.1"/>
    </source>
</evidence>
<reference evidence="1" key="2">
    <citation type="submission" date="2020-11" db="EMBL/GenBank/DDBJ databases">
        <title>Whole genome sequencing of Colletotrichum sp.</title>
        <authorList>
            <person name="Li H."/>
        </authorList>
    </citation>
    <scope>NUCLEOTIDE SEQUENCE</scope>
    <source>
        <strain evidence="1">CkLH20</strain>
    </source>
</reference>
<dbReference type="EMBL" id="JAATWM020000022">
    <property type="protein sequence ID" value="KAF9875315.1"/>
    <property type="molecule type" value="Genomic_DNA"/>
</dbReference>
<protein>
    <submittedName>
        <fullName evidence="1">Uncharacterized protein</fullName>
    </submittedName>
</protein>
<accession>A0A9P6I3S9</accession>
<proteinExistence type="predicted"/>